<proteinExistence type="inferred from homology"/>
<dbReference type="Proteomes" id="UP000526003">
    <property type="component" value="Unassembled WGS sequence"/>
</dbReference>
<gene>
    <name evidence="5" type="ORF">H7995_03480</name>
</gene>
<keyword evidence="3" id="KW-0046">Antibiotic resistance</keyword>
<feature type="domain" description="VOC" evidence="4">
    <location>
        <begin position="60"/>
        <end position="176"/>
    </location>
</feature>
<organism evidence="5 6">
    <name type="scientific">Pseudomonas kielensis</name>
    <dbReference type="NCBI Taxonomy" id="2762577"/>
    <lineage>
        <taxon>Bacteria</taxon>
        <taxon>Pseudomonadati</taxon>
        <taxon>Pseudomonadota</taxon>
        <taxon>Gammaproteobacteria</taxon>
        <taxon>Pseudomonadales</taxon>
        <taxon>Pseudomonadaceae</taxon>
        <taxon>Pseudomonas</taxon>
    </lineage>
</organism>
<dbReference type="PROSITE" id="PS51819">
    <property type="entry name" value="VOC"/>
    <property type="match status" value="1"/>
</dbReference>
<dbReference type="Pfam" id="PF19581">
    <property type="entry name" value="Glyoxalase_7"/>
    <property type="match status" value="1"/>
</dbReference>
<dbReference type="InterPro" id="IPR000335">
    <property type="entry name" value="Bleomycin-R"/>
</dbReference>
<protein>
    <recommendedName>
        <fullName evidence="2">Bleomycin resistance protein</fullName>
    </recommendedName>
</protein>
<dbReference type="GO" id="GO:0046677">
    <property type="term" value="P:response to antibiotic"/>
    <property type="evidence" value="ECO:0007669"/>
    <property type="project" value="UniProtKB-KW"/>
</dbReference>
<keyword evidence="6" id="KW-1185">Reference proteome</keyword>
<evidence type="ECO:0000256" key="2">
    <source>
        <dbReference type="ARBA" id="ARBA00021572"/>
    </source>
</evidence>
<sequence length="176" mass="20109">MLSILKAKQMAKHLRASLEQHHQPVSHSTALELVAQQLGYKDWNTASALLPEEHPQPAVTFDKAIPILRMFDEAKAREFYLDFLGFSVEFEHRFEADLPLYLGISRNGLQLHLSEHHGDASPGATIFVPMHNIDLLRDELQGKRYGYGRPDIVEQGWGKVLEVYDPFGNRIRFCQS</sequence>
<evidence type="ECO:0000259" key="4">
    <source>
        <dbReference type="PROSITE" id="PS51819"/>
    </source>
</evidence>
<dbReference type="InterPro" id="IPR037523">
    <property type="entry name" value="VOC_core"/>
</dbReference>
<comment type="similarity">
    <text evidence="1">Belongs to the bleomycin resistance protein family.</text>
</comment>
<dbReference type="SUPFAM" id="SSF54593">
    <property type="entry name" value="Glyoxalase/Bleomycin resistance protein/Dihydroxybiphenyl dioxygenase"/>
    <property type="match status" value="1"/>
</dbReference>
<evidence type="ECO:0000256" key="1">
    <source>
        <dbReference type="ARBA" id="ARBA00011051"/>
    </source>
</evidence>
<reference evidence="5 6" key="1">
    <citation type="submission" date="2020-08" db="EMBL/GenBank/DDBJ databases">
        <title>Pseudomonas sp. nov.</title>
        <authorList>
            <person name="Gieschler S."/>
            <person name="Fiedler G."/>
            <person name="Brinks E."/>
            <person name="Boehnlein C."/>
            <person name="Franz C.M.A.P."/>
            <person name="Kabisch J."/>
        </authorList>
    </citation>
    <scope>NUCLEOTIDE SEQUENCE [LARGE SCALE GENOMIC DNA]</scope>
    <source>
        <strain evidence="5 6">MBT-1</strain>
    </source>
</reference>
<comment type="caution">
    <text evidence="5">The sequence shown here is derived from an EMBL/GenBank/DDBJ whole genome shotgun (WGS) entry which is preliminary data.</text>
</comment>
<dbReference type="InterPro" id="IPR029068">
    <property type="entry name" value="Glyas_Bleomycin-R_OHBP_Dase"/>
</dbReference>
<dbReference type="EMBL" id="JACMYG010000003">
    <property type="protein sequence ID" value="MBC2688857.1"/>
    <property type="molecule type" value="Genomic_DNA"/>
</dbReference>
<dbReference type="AlphaFoldDB" id="A0A7X1GAE2"/>
<dbReference type="Gene3D" id="3.10.180.10">
    <property type="entry name" value="2,3-Dihydroxybiphenyl 1,2-Dioxygenase, domain 1"/>
    <property type="match status" value="1"/>
</dbReference>
<evidence type="ECO:0000256" key="3">
    <source>
        <dbReference type="ARBA" id="ARBA00023251"/>
    </source>
</evidence>
<accession>A0A7X1GAE2</accession>
<dbReference type="CDD" id="cd08349">
    <property type="entry name" value="BLMA_like"/>
    <property type="match status" value="1"/>
</dbReference>
<evidence type="ECO:0000313" key="6">
    <source>
        <dbReference type="Proteomes" id="UP000526003"/>
    </source>
</evidence>
<name>A0A7X1GAE2_9PSED</name>
<evidence type="ECO:0000313" key="5">
    <source>
        <dbReference type="EMBL" id="MBC2688857.1"/>
    </source>
</evidence>
<dbReference type="RefSeq" id="WP_185818000.1">
    <property type="nucleotide sequence ID" value="NZ_JACMYG010000003.1"/>
</dbReference>